<accession>A0A2S3HVD5</accession>
<name>A0A2S3HVD5_9POAL</name>
<dbReference type="Proteomes" id="UP000243499">
    <property type="component" value="Chromosome 5"/>
</dbReference>
<feature type="region of interest" description="Disordered" evidence="1">
    <location>
        <begin position="25"/>
        <end position="47"/>
    </location>
</feature>
<dbReference type="Gramene" id="PAN30680">
    <property type="protein sequence ID" value="PAN30680"/>
    <property type="gene ID" value="PAHAL_5G322200"/>
</dbReference>
<dbReference type="AlphaFoldDB" id="A0A2S3HVD5"/>
<organism evidence="2">
    <name type="scientific">Panicum hallii</name>
    <dbReference type="NCBI Taxonomy" id="206008"/>
    <lineage>
        <taxon>Eukaryota</taxon>
        <taxon>Viridiplantae</taxon>
        <taxon>Streptophyta</taxon>
        <taxon>Embryophyta</taxon>
        <taxon>Tracheophyta</taxon>
        <taxon>Spermatophyta</taxon>
        <taxon>Magnoliopsida</taxon>
        <taxon>Liliopsida</taxon>
        <taxon>Poales</taxon>
        <taxon>Poaceae</taxon>
        <taxon>PACMAD clade</taxon>
        <taxon>Panicoideae</taxon>
        <taxon>Panicodae</taxon>
        <taxon>Paniceae</taxon>
        <taxon>Panicinae</taxon>
        <taxon>Panicum</taxon>
        <taxon>Panicum sect. Panicum</taxon>
    </lineage>
</organism>
<dbReference type="EMBL" id="CM008050">
    <property type="protein sequence ID" value="PAN30680.1"/>
    <property type="molecule type" value="Genomic_DNA"/>
</dbReference>
<evidence type="ECO:0000313" key="2">
    <source>
        <dbReference type="EMBL" id="PAN30680.1"/>
    </source>
</evidence>
<gene>
    <name evidence="2" type="ORF">PAHAL_5G322200</name>
</gene>
<reference evidence="2" key="1">
    <citation type="submission" date="2018-04" db="EMBL/GenBank/DDBJ databases">
        <title>WGS assembly of Panicum hallii.</title>
        <authorList>
            <person name="Lovell J."/>
            <person name="Jenkins J."/>
            <person name="Lowry D."/>
            <person name="Mamidi S."/>
            <person name="Sreedasyam A."/>
            <person name="Weng X."/>
            <person name="Barry K."/>
            <person name="Bonette J."/>
            <person name="Campitelli B."/>
            <person name="Daum C."/>
            <person name="Gordon S."/>
            <person name="Gould B."/>
            <person name="Lipzen A."/>
            <person name="Macqueen A."/>
            <person name="Palacio-Mejia J."/>
            <person name="Plott C."/>
            <person name="Shakirov E."/>
            <person name="Shu S."/>
            <person name="Yoshinaga Y."/>
            <person name="Zane M."/>
            <person name="Rokhsar D."/>
            <person name="Grimwood J."/>
            <person name="Schmutz J."/>
            <person name="Juenger T."/>
        </authorList>
    </citation>
    <scope>NUCLEOTIDE SEQUENCE [LARGE SCALE GENOMIC DNA]</scope>
    <source>
        <strain evidence="2">FIL2</strain>
    </source>
</reference>
<evidence type="ECO:0000256" key="1">
    <source>
        <dbReference type="SAM" id="MobiDB-lite"/>
    </source>
</evidence>
<sequence length="112" mass="12353">MTALCRYLRDYAREKIDRAAAFSRSVSGSLHSHSRESGKRRRAAACSPSGLVRLDPQGVEAPRMDQRSCDGVRTLEMRPHITSIQSQAQSKTIVHLACVVSCSHATIRGDML</sequence>
<protein>
    <submittedName>
        <fullName evidence="2">Uncharacterized protein</fullName>
    </submittedName>
</protein>
<proteinExistence type="predicted"/>